<dbReference type="Proteomes" id="UP000033640">
    <property type="component" value="Unassembled WGS sequence"/>
</dbReference>
<evidence type="ECO:0000256" key="3">
    <source>
        <dbReference type="ARBA" id="ARBA00022683"/>
    </source>
</evidence>
<dbReference type="EC" id="2.7.11.-" evidence="5"/>
<feature type="domain" description="HPr" evidence="4">
    <location>
        <begin position="1"/>
        <end position="86"/>
    </location>
</feature>
<accession>A0A0F0L700</accession>
<dbReference type="Gene3D" id="3.30.1340.10">
    <property type="entry name" value="HPr-like"/>
    <property type="match status" value="1"/>
</dbReference>
<evidence type="ECO:0000313" key="5">
    <source>
        <dbReference type="EMBL" id="KJL28957.1"/>
    </source>
</evidence>
<dbReference type="InterPro" id="IPR000032">
    <property type="entry name" value="HPr-like"/>
</dbReference>
<proteinExistence type="predicted"/>
<dbReference type="InterPro" id="IPR035895">
    <property type="entry name" value="HPr-like_sf"/>
</dbReference>
<comment type="subcellular location">
    <subcellularLocation>
        <location evidence="1">Cytoplasm</location>
    </subcellularLocation>
</comment>
<sequence length="86" mass="8804">MAQRRVIISAHNGAHARPVAELVRVVQAHADPVTLRTASGAAVDLSSVLALMDLGLERGDAVVLETADSAGAAAVLDALAEVLDPR</sequence>
<evidence type="ECO:0000313" key="6">
    <source>
        <dbReference type="Proteomes" id="UP000033640"/>
    </source>
</evidence>
<keyword evidence="2" id="KW-0963">Cytoplasm</keyword>
<dbReference type="RefSeq" id="WP_045279758.1">
    <property type="nucleotide sequence ID" value="NZ_CAKKLT010000006.1"/>
</dbReference>
<dbReference type="PROSITE" id="PS51350">
    <property type="entry name" value="PTS_HPR_DOM"/>
    <property type="match status" value="1"/>
</dbReference>
<gene>
    <name evidence="5" type="primary">ptsH_2</name>
    <name evidence="5" type="ORF">RS83_02439</name>
</gene>
<dbReference type="NCBIfam" id="TIGR01003">
    <property type="entry name" value="PTS_HPr_family"/>
    <property type="match status" value="1"/>
</dbReference>
<comment type="caution">
    <text evidence="5">The sequence shown here is derived from an EMBL/GenBank/DDBJ whole genome shotgun (WGS) entry which is preliminary data.</text>
</comment>
<protein>
    <submittedName>
        <fullName evidence="5">Phosphocarrier protein HPr</fullName>
        <ecNumber evidence="5">2.7.11.-</ecNumber>
    </submittedName>
</protein>
<dbReference type="PANTHER" id="PTHR33705">
    <property type="entry name" value="PHOSPHOCARRIER PROTEIN HPR"/>
    <property type="match status" value="1"/>
</dbReference>
<dbReference type="GO" id="GO:0016740">
    <property type="term" value="F:transferase activity"/>
    <property type="evidence" value="ECO:0007669"/>
    <property type="project" value="UniProtKB-KW"/>
</dbReference>
<dbReference type="AlphaFoldDB" id="A0A0F0L700"/>
<organism evidence="5 6">
    <name type="scientific">Microbacterium oxydans</name>
    <dbReference type="NCBI Taxonomy" id="82380"/>
    <lineage>
        <taxon>Bacteria</taxon>
        <taxon>Bacillati</taxon>
        <taxon>Actinomycetota</taxon>
        <taxon>Actinomycetes</taxon>
        <taxon>Micrococcales</taxon>
        <taxon>Microbacteriaceae</taxon>
        <taxon>Microbacterium</taxon>
    </lineage>
</organism>
<keyword evidence="5" id="KW-0808">Transferase</keyword>
<name>A0A0F0L700_9MICO</name>
<dbReference type="EMBL" id="JYIW01000025">
    <property type="protein sequence ID" value="KJL28957.1"/>
    <property type="molecule type" value="Genomic_DNA"/>
</dbReference>
<evidence type="ECO:0000256" key="1">
    <source>
        <dbReference type="ARBA" id="ARBA00004496"/>
    </source>
</evidence>
<dbReference type="InterPro" id="IPR050399">
    <property type="entry name" value="HPr"/>
</dbReference>
<reference evidence="5 6" key="1">
    <citation type="submission" date="2015-02" db="EMBL/GenBank/DDBJ databases">
        <title>Draft genome sequences of ten Microbacterium spp. with emphasis on heavy metal contaminated environments.</title>
        <authorList>
            <person name="Corretto E."/>
        </authorList>
    </citation>
    <scope>NUCLEOTIDE SEQUENCE [LARGE SCALE GENOMIC DNA]</scope>
    <source>
        <strain evidence="5 6">BEL4b</strain>
    </source>
</reference>
<dbReference type="PATRIC" id="fig|82380.11.peg.2476"/>
<dbReference type="OrthoDB" id="350754at2"/>
<dbReference type="GO" id="GO:0005737">
    <property type="term" value="C:cytoplasm"/>
    <property type="evidence" value="ECO:0007669"/>
    <property type="project" value="UniProtKB-SubCell"/>
</dbReference>
<evidence type="ECO:0000259" key="4">
    <source>
        <dbReference type="PROSITE" id="PS51350"/>
    </source>
</evidence>
<evidence type="ECO:0000256" key="2">
    <source>
        <dbReference type="ARBA" id="ARBA00022490"/>
    </source>
</evidence>
<dbReference type="PRINTS" id="PR00107">
    <property type="entry name" value="PHOSPHOCPHPR"/>
</dbReference>
<dbReference type="GO" id="GO:0009401">
    <property type="term" value="P:phosphoenolpyruvate-dependent sugar phosphotransferase system"/>
    <property type="evidence" value="ECO:0007669"/>
    <property type="project" value="UniProtKB-KW"/>
</dbReference>
<keyword evidence="3" id="KW-0598">Phosphotransferase system</keyword>
<dbReference type="Pfam" id="PF00381">
    <property type="entry name" value="PTS-HPr"/>
    <property type="match status" value="1"/>
</dbReference>
<dbReference type="PANTHER" id="PTHR33705:SF2">
    <property type="entry name" value="PHOSPHOCARRIER PROTEIN NPR"/>
    <property type="match status" value="1"/>
</dbReference>
<dbReference type="SUPFAM" id="SSF55594">
    <property type="entry name" value="HPr-like"/>
    <property type="match status" value="1"/>
</dbReference>